<dbReference type="AlphaFoldDB" id="A0A7W3WZ90"/>
<dbReference type="Proteomes" id="UP000525686">
    <property type="component" value="Unassembled WGS sequence"/>
</dbReference>
<organism evidence="2 3">
    <name type="scientific">Streptomyces alkaliterrae</name>
    <dbReference type="NCBI Taxonomy" id="2213162"/>
    <lineage>
        <taxon>Bacteria</taxon>
        <taxon>Bacillati</taxon>
        <taxon>Actinomycetota</taxon>
        <taxon>Actinomycetes</taxon>
        <taxon>Kitasatosporales</taxon>
        <taxon>Streptomycetaceae</taxon>
        <taxon>Streptomyces</taxon>
    </lineage>
</organism>
<evidence type="ECO:0000313" key="3">
    <source>
        <dbReference type="Proteomes" id="UP000517765"/>
    </source>
</evidence>
<evidence type="ECO:0000313" key="2">
    <source>
        <dbReference type="EMBL" id="MBB1261035.1"/>
    </source>
</evidence>
<dbReference type="EMBL" id="JABJWZ010000071">
    <property type="protein sequence ID" value="MBB1253809.1"/>
    <property type="molecule type" value="Genomic_DNA"/>
</dbReference>
<sequence>MAALWLAGRRLLETLDNADEAHLLRHHVQDAMWEIDWRGSTAGAWTYPLEND</sequence>
<name>A0A7W3WZ90_9ACTN</name>
<evidence type="ECO:0000313" key="1">
    <source>
        <dbReference type="EMBL" id="MBB1253809.1"/>
    </source>
</evidence>
<comment type="caution">
    <text evidence="2">The sequence shown here is derived from an EMBL/GenBank/DDBJ whole genome shotgun (WGS) entry which is preliminary data.</text>
</comment>
<dbReference type="Proteomes" id="UP000517765">
    <property type="component" value="Unassembled WGS sequence"/>
</dbReference>
<accession>A0A7W3WZ90</accession>
<dbReference type="RefSeq" id="WP_181354148.1">
    <property type="nucleotide sequence ID" value="NZ_JABJWZ010000071.1"/>
</dbReference>
<evidence type="ECO:0000313" key="4">
    <source>
        <dbReference type="Proteomes" id="UP000525686"/>
    </source>
</evidence>
<reference evidence="2" key="2">
    <citation type="journal article" name="Syst. Appl. Microbiol.">
        <title>Streptomyces alkaliterrae sp. nov., isolated from an alkaline soil, and emended descriptions of Streptomyces alkaliphilus, Streptomyces calidiresistens and Streptomyces durbertensis.</title>
        <authorList>
            <person name="Swiecimska M."/>
            <person name="Golinska P."/>
            <person name="Nouioui I."/>
            <person name="Wypij M."/>
            <person name="Rai M."/>
            <person name="Sangal V."/>
            <person name="Goodfellow M."/>
        </authorList>
    </citation>
    <scope>NUCLEOTIDE SEQUENCE</scope>
    <source>
        <strain evidence="1">OF3</strain>
        <strain evidence="2">OF8</strain>
    </source>
</reference>
<reference evidence="3 4" key="1">
    <citation type="submission" date="2020-05" db="EMBL/GenBank/DDBJ databases">
        <title>Classification of alakaliphilic streptomycetes isolated from an alkaline soil next to Lonar Crater, India and a proposal for the recognition of Streptomyces alkaliterrae sp. nov.</title>
        <authorList>
            <person name="Golinska P."/>
        </authorList>
    </citation>
    <scope>NUCLEOTIDE SEQUENCE [LARGE SCALE GENOMIC DNA]</scope>
    <source>
        <strain evidence="4">OF3</strain>
        <strain evidence="3">OF8</strain>
    </source>
</reference>
<gene>
    <name evidence="1" type="ORF">H3146_10585</name>
    <name evidence="2" type="ORF">H3147_19725</name>
</gene>
<dbReference type="EMBL" id="JABJXA010000137">
    <property type="protein sequence ID" value="MBB1261035.1"/>
    <property type="molecule type" value="Genomic_DNA"/>
</dbReference>
<proteinExistence type="predicted"/>
<protein>
    <submittedName>
        <fullName evidence="2">Uncharacterized protein</fullName>
    </submittedName>
</protein>